<dbReference type="SUPFAM" id="SSF48484">
    <property type="entry name" value="Lipoxigenase"/>
    <property type="match status" value="1"/>
</dbReference>
<comment type="cofactor">
    <cofactor evidence="2">
        <name>Mn(2+)</name>
        <dbReference type="ChEBI" id="CHEBI:29035"/>
    </cofactor>
</comment>
<proteinExistence type="predicted"/>
<evidence type="ECO:0000256" key="4">
    <source>
        <dbReference type="ARBA" id="ARBA00021175"/>
    </source>
</evidence>
<dbReference type="Proteomes" id="UP001152024">
    <property type="component" value="Unassembled WGS sequence"/>
</dbReference>
<dbReference type="EC" id="1.13.11.45" evidence="3"/>
<keyword evidence="8" id="KW-0464">Manganese</keyword>
<feature type="domain" description="Lipoxygenase" evidence="10">
    <location>
        <begin position="89"/>
        <end position="744"/>
    </location>
</feature>
<evidence type="ECO:0000256" key="8">
    <source>
        <dbReference type="ARBA" id="ARBA00023211"/>
    </source>
</evidence>
<evidence type="ECO:0000313" key="12">
    <source>
        <dbReference type="Proteomes" id="UP001152024"/>
    </source>
</evidence>
<evidence type="ECO:0000259" key="10">
    <source>
        <dbReference type="PROSITE" id="PS51393"/>
    </source>
</evidence>
<dbReference type="Pfam" id="PF00305">
    <property type="entry name" value="Lipoxygenase"/>
    <property type="match status" value="1"/>
</dbReference>
<dbReference type="InterPro" id="IPR000907">
    <property type="entry name" value="LipOase"/>
</dbReference>
<protein>
    <recommendedName>
        <fullName evidence="4">Manganese lipoxygenase</fullName>
        <ecNumber evidence="3">1.13.11.45</ecNumber>
    </recommendedName>
</protein>
<dbReference type="InterPro" id="IPR036226">
    <property type="entry name" value="LipOase_C_sf"/>
</dbReference>
<dbReference type="PROSITE" id="PS51393">
    <property type="entry name" value="LIPOXYGENASE_3"/>
    <property type="match status" value="1"/>
</dbReference>
<keyword evidence="6" id="KW-0223">Dioxygenase</keyword>
<accession>A0ABQ8RJZ4</accession>
<keyword evidence="5" id="KW-0479">Metal-binding</keyword>
<comment type="caution">
    <text evidence="11">The sequence shown here is derived from an EMBL/GenBank/DDBJ whole genome shotgun (WGS) entry which is preliminary data.</text>
</comment>
<organism evidence="11 12">
    <name type="scientific">Fusarium equiseti</name>
    <name type="common">Fusarium scirpi</name>
    <dbReference type="NCBI Taxonomy" id="61235"/>
    <lineage>
        <taxon>Eukaryota</taxon>
        <taxon>Fungi</taxon>
        <taxon>Dikarya</taxon>
        <taxon>Ascomycota</taxon>
        <taxon>Pezizomycotina</taxon>
        <taxon>Sordariomycetes</taxon>
        <taxon>Hypocreomycetidae</taxon>
        <taxon>Hypocreales</taxon>
        <taxon>Nectriaceae</taxon>
        <taxon>Fusarium</taxon>
        <taxon>Fusarium incarnatum-equiseti species complex</taxon>
    </lineage>
</organism>
<evidence type="ECO:0000256" key="3">
    <source>
        <dbReference type="ARBA" id="ARBA00013178"/>
    </source>
</evidence>
<keyword evidence="12" id="KW-1185">Reference proteome</keyword>
<evidence type="ECO:0000256" key="5">
    <source>
        <dbReference type="ARBA" id="ARBA00022723"/>
    </source>
</evidence>
<evidence type="ECO:0000256" key="6">
    <source>
        <dbReference type="ARBA" id="ARBA00022964"/>
    </source>
</evidence>
<evidence type="ECO:0000256" key="9">
    <source>
        <dbReference type="SAM" id="MobiDB-lite"/>
    </source>
</evidence>
<feature type="region of interest" description="Disordered" evidence="9">
    <location>
        <begin position="120"/>
        <end position="157"/>
    </location>
</feature>
<sequence length="748" mass="83629">MSTTASAPLQSKLDEILNSGINHKIEEDPMQVWDKGVFINELLKQGIALSTNDEGTIDGGLVANKGLEKGSYMGTRLALTEIYSILEDAAVSHFDSRGFEPIFPTQRDLDVKKGIYQWSDGSDGYPPHLKVQDNDGANLPQDERPSQNGASPKSRSDGVGAIFDVAEVGMVNGIAGAVSFLIPKEIEHDGTPYQGPTIADVENYNKANLPGAEATSNGSSAKSKSQNSDIMKGRNIGEHDDWYSDARFAQQHFSGVNPCTIETAPAERVKAYIAEAKKQGLDKVQSLLQDGKDILIQDYSYFREATGVKNDQVFQNKVLELNGRTPTGRSAYRYAAASIVLFQLHEDGRLHPLAITLDYRGSLDDSITIFNSRLGPDDKGLVDEKEDWPWRYAKTVAQTADWARHEIASHLVDTHMIEEAIIVATNRTIPEDHLLYQVLSPHWFRTLALNAAARRLLVPFVIARVSGLGPSSPPSPGIKGHAYALVDWSYKNFNFQDKYIPNDLKKRGFDLEGEKGDKYRNYPYATSMYFLWGILRDFVKSILETQYKCDEDVRSDEYIGTWCEEIQTQGQIKSFPTITTLDQLIDAVTMCIHTASPQHTAVNYLQDYYYSFVPSKPPALCTPLPQDLKTLQGYTEKHLTDALPIGTEDAKWKDWLLAAQLPELLSFKVEDRYNLITYAKSLYNVNKDRTITENKKFKAAEIKDAAELLYSRLKDASLMFEYISAIQTEGTIEYPVLQPENTAISILI</sequence>
<dbReference type="Gene3D" id="3.10.450.60">
    <property type="match status" value="1"/>
</dbReference>
<feature type="region of interest" description="Disordered" evidence="9">
    <location>
        <begin position="209"/>
        <end position="229"/>
    </location>
</feature>
<comment type="catalytic activity">
    <reaction evidence="1">
        <text>(9Z,12Z)-octadecadienoate + O2 = (11S)-hydroperoxy-(9Z,12Z)-octadecadienoate</text>
        <dbReference type="Rhea" id="RHEA:18993"/>
        <dbReference type="ChEBI" id="CHEBI:15379"/>
        <dbReference type="ChEBI" id="CHEBI:30245"/>
        <dbReference type="ChEBI" id="CHEBI:57467"/>
        <dbReference type="EC" id="1.13.11.45"/>
    </reaction>
</comment>
<dbReference type="PANTHER" id="PTHR11771">
    <property type="entry name" value="LIPOXYGENASE"/>
    <property type="match status" value="1"/>
</dbReference>
<feature type="compositionally biased region" description="Polar residues" evidence="9">
    <location>
        <begin position="214"/>
        <end position="229"/>
    </location>
</feature>
<name>A0ABQ8RJZ4_FUSEQ</name>
<evidence type="ECO:0000256" key="2">
    <source>
        <dbReference type="ARBA" id="ARBA00001936"/>
    </source>
</evidence>
<dbReference type="Gene3D" id="1.20.245.10">
    <property type="entry name" value="Lipoxygenase-1, Domain 5"/>
    <property type="match status" value="1"/>
</dbReference>
<gene>
    <name evidence="11" type="ORF">NW768_004207</name>
</gene>
<evidence type="ECO:0000256" key="7">
    <source>
        <dbReference type="ARBA" id="ARBA00023002"/>
    </source>
</evidence>
<dbReference type="EMBL" id="JAOQBH010000005">
    <property type="protein sequence ID" value="KAJ4136590.1"/>
    <property type="molecule type" value="Genomic_DNA"/>
</dbReference>
<reference evidence="11" key="1">
    <citation type="submission" date="2022-09" db="EMBL/GenBank/DDBJ databases">
        <title>Fusarium specimens isolated from Avocado Roots.</title>
        <authorList>
            <person name="Stajich J."/>
            <person name="Roper C."/>
            <person name="Heimlech-Rivalta G."/>
        </authorList>
    </citation>
    <scope>NUCLEOTIDE SEQUENCE</scope>
    <source>
        <strain evidence="11">CF00095</strain>
    </source>
</reference>
<evidence type="ECO:0000313" key="11">
    <source>
        <dbReference type="EMBL" id="KAJ4136590.1"/>
    </source>
</evidence>
<keyword evidence="7" id="KW-0560">Oxidoreductase</keyword>
<dbReference type="InterPro" id="IPR013819">
    <property type="entry name" value="LipOase_C"/>
</dbReference>
<evidence type="ECO:0000256" key="1">
    <source>
        <dbReference type="ARBA" id="ARBA00000366"/>
    </source>
</evidence>